<reference evidence="1 2" key="1">
    <citation type="submission" date="2014-07" db="EMBL/GenBank/DDBJ databases">
        <title>Comparative analysis of Nitrosococcus oceani genome inventories of strains from Pacific and Atlantic gyres.</title>
        <authorList>
            <person name="Lim C.K."/>
            <person name="Wang L."/>
            <person name="Sayavedra-Soto L.A."/>
            <person name="Klotz M.G."/>
        </authorList>
    </citation>
    <scope>NUCLEOTIDE SEQUENCE [LARGE SCALE GENOMIC DNA]</scope>
    <source>
        <strain evidence="1 2">C-27</strain>
    </source>
</reference>
<proteinExistence type="predicted"/>
<gene>
    <name evidence="1" type="ORF">IB75_07990</name>
</gene>
<comment type="caution">
    <text evidence="1">The sequence shown here is derived from an EMBL/GenBank/DDBJ whole genome shotgun (WGS) entry which is preliminary data.</text>
</comment>
<organism evidence="1 2">
    <name type="scientific">Nitrosococcus oceani C-27</name>
    <dbReference type="NCBI Taxonomy" id="314279"/>
    <lineage>
        <taxon>Bacteria</taxon>
        <taxon>Pseudomonadati</taxon>
        <taxon>Pseudomonadota</taxon>
        <taxon>Gammaproteobacteria</taxon>
        <taxon>Chromatiales</taxon>
        <taxon>Chromatiaceae</taxon>
        <taxon>Nitrosococcus</taxon>
    </lineage>
</organism>
<dbReference type="Proteomes" id="UP000028839">
    <property type="component" value="Unassembled WGS sequence"/>
</dbReference>
<dbReference type="EMBL" id="JPGN01000048">
    <property type="protein sequence ID" value="KFI19573.1"/>
    <property type="molecule type" value="Genomic_DNA"/>
</dbReference>
<dbReference type="HOGENOM" id="CLU_2404663_0_0_6"/>
<accession>A0A0E2Z1P4</accession>
<evidence type="ECO:0000313" key="1">
    <source>
        <dbReference type="EMBL" id="KFI19573.1"/>
    </source>
</evidence>
<dbReference type="AlphaFoldDB" id="A0A0E2Z1P4"/>
<protein>
    <submittedName>
        <fullName evidence="1">Uncharacterized protein</fullName>
    </submittedName>
</protein>
<evidence type="ECO:0000313" key="2">
    <source>
        <dbReference type="Proteomes" id="UP000028839"/>
    </source>
</evidence>
<name>A0A0E2Z1P4_9GAMM</name>
<feature type="non-terminal residue" evidence="1">
    <location>
        <position position="1"/>
    </location>
</feature>
<sequence>DRHHLGDALGPAGPLELERPELGQNQLPRHPRFYLAPVAMIEAVADALGMRPFFELWMLGPTRKEVPEGRVLVAELLHEAIAGRLAQPTVSP</sequence>